<dbReference type="SUPFAM" id="SSF51182">
    <property type="entry name" value="RmlC-like cupins"/>
    <property type="match status" value="1"/>
</dbReference>
<dbReference type="GO" id="GO:0005737">
    <property type="term" value="C:cytoplasm"/>
    <property type="evidence" value="ECO:0007669"/>
    <property type="project" value="TreeGrafter"/>
</dbReference>
<feature type="domain" description="Homogentisate 1,2-dioxygenase C-terminal" evidence="9">
    <location>
        <begin position="275"/>
        <end position="385"/>
    </location>
</feature>
<dbReference type="InterPro" id="IPR014710">
    <property type="entry name" value="RmlC-like_jellyroll"/>
</dbReference>
<dbReference type="GO" id="GO:0004411">
    <property type="term" value="F:homogentisate 1,2-dioxygenase activity"/>
    <property type="evidence" value="ECO:0007669"/>
    <property type="project" value="UniProtKB-EC"/>
</dbReference>
<dbReference type="PATRIC" id="fig|1872076.5.peg.5211"/>
<reference evidence="11 12" key="1">
    <citation type="submission" date="2016-07" db="EMBL/GenBank/DDBJ databases">
        <title>Draft genome of Scalindua rubra, obtained from a brine-seawater interface in the Red Sea, sheds light on salt adaptation in anammox bacteria.</title>
        <authorList>
            <person name="Speth D.R."/>
            <person name="Lagkouvardos I."/>
            <person name="Wang Y."/>
            <person name="Qian P.-Y."/>
            <person name="Dutilh B.E."/>
            <person name="Jetten M.S."/>
        </authorList>
    </citation>
    <scope>NUCLEOTIDE SEQUENCE [LARGE SCALE GENOMIC DNA]</scope>
    <source>
        <strain evidence="11">BSI-1</strain>
    </source>
</reference>
<dbReference type="GO" id="GO:0006570">
    <property type="term" value="P:tyrosine metabolic process"/>
    <property type="evidence" value="ECO:0007669"/>
    <property type="project" value="InterPro"/>
</dbReference>
<evidence type="ECO:0000256" key="5">
    <source>
        <dbReference type="ARBA" id="ARBA00023002"/>
    </source>
</evidence>
<dbReference type="Proteomes" id="UP000094056">
    <property type="component" value="Unassembled WGS sequence"/>
</dbReference>
<evidence type="ECO:0000256" key="4">
    <source>
        <dbReference type="ARBA" id="ARBA00022964"/>
    </source>
</evidence>
<dbReference type="AlphaFoldDB" id="A0A1E3X4D6"/>
<dbReference type="EC" id="1.13.11.5" evidence="11"/>
<keyword evidence="3 8" id="KW-0479">Metal-binding</keyword>
<dbReference type="Pfam" id="PF04209">
    <property type="entry name" value="HgmA_C"/>
    <property type="match status" value="1"/>
</dbReference>
<evidence type="ECO:0000256" key="1">
    <source>
        <dbReference type="ARBA" id="ARBA00001962"/>
    </source>
</evidence>
<proteinExistence type="inferred from homology"/>
<accession>A0A1E3X4D6</accession>
<feature type="binding site" evidence="8">
    <location>
        <position position="301"/>
    </location>
    <ligand>
        <name>Fe cation</name>
        <dbReference type="ChEBI" id="CHEBI:24875"/>
    </ligand>
</feature>
<dbReference type="PANTHER" id="PTHR11056:SF0">
    <property type="entry name" value="HOMOGENTISATE 1,2-DIOXYGENASE"/>
    <property type="match status" value="1"/>
</dbReference>
<dbReference type="InterPro" id="IPR046452">
    <property type="entry name" value="HgmA_N"/>
</dbReference>
<dbReference type="Gene3D" id="2.60.120.10">
    <property type="entry name" value="Jelly Rolls"/>
    <property type="match status" value="1"/>
</dbReference>
<dbReference type="PANTHER" id="PTHR11056">
    <property type="entry name" value="HOMOGENTISATE 1,2-DIOXYGENASE"/>
    <property type="match status" value="1"/>
</dbReference>
<name>A0A1E3X4D6_9BACT</name>
<comment type="caution">
    <text evidence="11">The sequence shown here is derived from an EMBL/GenBank/DDBJ whole genome shotgun (WGS) entry which is preliminary data.</text>
</comment>
<protein>
    <submittedName>
        <fullName evidence="11">Homogentisate 1,2-dioxygenase</fullName>
        <ecNumber evidence="11">1.13.11.5</ecNumber>
    </submittedName>
</protein>
<evidence type="ECO:0000256" key="3">
    <source>
        <dbReference type="ARBA" id="ARBA00022723"/>
    </source>
</evidence>
<evidence type="ECO:0000313" key="11">
    <source>
        <dbReference type="EMBL" id="ODS30533.1"/>
    </source>
</evidence>
<feature type="domain" description="Homogentisate 1,2-dioxygenase N-terminal" evidence="10">
    <location>
        <begin position="115"/>
        <end position="253"/>
    </location>
</feature>
<feature type="binding site" evidence="8">
    <location>
        <position position="337"/>
    </location>
    <ligand>
        <name>Fe cation</name>
        <dbReference type="ChEBI" id="CHEBI:24875"/>
    </ligand>
</feature>
<evidence type="ECO:0000256" key="7">
    <source>
        <dbReference type="PIRSR" id="PIRSR605708-1"/>
    </source>
</evidence>
<dbReference type="GO" id="GO:0046872">
    <property type="term" value="F:metal ion binding"/>
    <property type="evidence" value="ECO:0007669"/>
    <property type="project" value="UniProtKB-KW"/>
</dbReference>
<gene>
    <name evidence="11" type="primary">hmgA</name>
    <name evidence="11" type="ORF">SCARUB_04354</name>
</gene>
<sequence>MPFYHKLGQIPSKRHITFYKKDGKSLYREELFGTRGFSGIYSNKYHIYMPSGAKSVREVTGPHSEKWPESPLQWYLFHTDRKQMPGDYVRSRMLYLFNAHCAISTSTPDQKCDIFYKNAYAHELIFVHRGKGSLYSEFGKLTFSHGDYLIMPKGVMYRMDFDEYENNKLFILESDTPFDIPNHFRNEYGQLLEDAPYCERDFRPPEFVEPIDQLGEYNVWIKAGERMFEHVWDHHPFDVVGWDGFEYPFAFDIKEYAPKVGKIHLPPPVHLVFTTIHFVVCNFVPRLFDFHPQAIPAPYFHSNVDSDEVIYYVEGRFMSRKGIEEGSITLHPTGIPHGPQPGKTEESIGAKKTDEYAVMVDTFSPLSLTKNVQETMDDRYSQSWLDASK</sequence>
<evidence type="ECO:0000256" key="2">
    <source>
        <dbReference type="ARBA" id="ARBA00007757"/>
    </source>
</evidence>
<comment type="similarity">
    <text evidence="2">Belongs to the homogentisate dioxygenase family.</text>
</comment>
<evidence type="ECO:0000256" key="6">
    <source>
        <dbReference type="ARBA" id="ARBA00023004"/>
    </source>
</evidence>
<organism evidence="11 12">
    <name type="scientific">Candidatus Scalindua rubra</name>
    <dbReference type="NCBI Taxonomy" id="1872076"/>
    <lineage>
        <taxon>Bacteria</taxon>
        <taxon>Pseudomonadati</taxon>
        <taxon>Planctomycetota</taxon>
        <taxon>Candidatus Brocadiia</taxon>
        <taxon>Candidatus Brocadiales</taxon>
        <taxon>Candidatus Scalinduaceae</taxon>
        <taxon>Candidatus Scalindua</taxon>
    </lineage>
</organism>
<dbReference type="InterPro" id="IPR005708">
    <property type="entry name" value="Homogentis_dOase"/>
</dbReference>
<keyword evidence="4 11" id="KW-0223">Dioxygenase</keyword>
<dbReference type="Pfam" id="PF20510">
    <property type="entry name" value="HgmA_N"/>
    <property type="match status" value="1"/>
</dbReference>
<dbReference type="EMBL" id="MAYW01000211">
    <property type="protein sequence ID" value="ODS30533.1"/>
    <property type="molecule type" value="Genomic_DNA"/>
</dbReference>
<feature type="active site" description="Proton acceptor" evidence="7">
    <location>
        <position position="264"/>
    </location>
</feature>
<dbReference type="InterPro" id="IPR011051">
    <property type="entry name" value="RmlC_Cupin_sf"/>
</dbReference>
<dbReference type="InterPro" id="IPR046451">
    <property type="entry name" value="HgmA_C"/>
</dbReference>
<keyword evidence="5 11" id="KW-0560">Oxidoreductase</keyword>
<evidence type="ECO:0000313" key="12">
    <source>
        <dbReference type="Proteomes" id="UP000094056"/>
    </source>
</evidence>
<feature type="binding site" evidence="8">
    <location>
        <position position="307"/>
    </location>
    <ligand>
        <name>Fe cation</name>
        <dbReference type="ChEBI" id="CHEBI:24875"/>
    </ligand>
</feature>
<keyword evidence="6 8" id="KW-0408">Iron</keyword>
<evidence type="ECO:0000259" key="10">
    <source>
        <dbReference type="Pfam" id="PF20510"/>
    </source>
</evidence>
<comment type="cofactor">
    <cofactor evidence="1 8">
        <name>Fe cation</name>
        <dbReference type="ChEBI" id="CHEBI:24875"/>
    </cofactor>
</comment>
<dbReference type="GO" id="GO:0006559">
    <property type="term" value="P:L-phenylalanine catabolic process"/>
    <property type="evidence" value="ECO:0007669"/>
    <property type="project" value="InterPro"/>
</dbReference>
<evidence type="ECO:0000256" key="8">
    <source>
        <dbReference type="PIRSR" id="PIRSR605708-2"/>
    </source>
</evidence>
<evidence type="ECO:0000259" key="9">
    <source>
        <dbReference type="Pfam" id="PF04209"/>
    </source>
</evidence>